<accession>A0AAE0QAT7</accession>
<evidence type="ECO:0000313" key="3">
    <source>
        <dbReference type="Proteomes" id="UP001274896"/>
    </source>
</evidence>
<dbReference type="Proteomes" id="UP001274896">
    <property type="component" value="Unassembled WGS sequence"/>
</dbReference>
<dbReference type="AlphaFoldDB" id="A0AAE0QAT7"/>
<dbReference type="EMBL" id="JAUCMX010000019">
    <property type="protein sequence ID" value="KAK3516789.1"/>
    <property type="molecule type" value="Genomic_DNA"/>
</dbReference>
<evidence type="ECO:0000256" key="1">
    <source>
        <dbReference type="SAM" id="MobiDB-lite"/>
    </source>
</evidence>
<comment type="caution">
    <text evidence="2">The sequence shown here is derived from an EMBL/GenBank/DDBJ whole genome shotgun (WGS) entry which is preliminary data.</text>
</comment>
<sequence>KICSLSSFHKPRPSGIVPEQQHSWGLPESLFVLGGWAIDRGSPDAGTMSSPHCSASKDRDTATPLPCTLCLEYVPRNT</sequence>
<protein>
    <submittedName>
        <fullName evidence="2">Uncharacterized protein</fullName>
    </submittedName>
</protein>
<proteinExistence type="predicted"/>
<keyword evidence="3" id="KW-1185">Reference proteome</keyword>
<feature type="region of interest" description="Disordered" evidence="1">
    <location>
        <begin position="1"/>
        <end position="21"/>
    </location>
</feature>
<name>A0AAE0QAT7_9TELE</name>
<gene>
    <name evidence="2" type="ORF">QTP70_023667</name>
</gene>
<feature type="non-terminal residue" evidence="2">
    <location>
        <position position="78"/>
    </location>
</feature>
<organism evidence="2 3">
    <name type="scientific">Hemibagrus guttatus</name>
    <dbReference type="NCBI Taxonomy" id="175788"/>
    <lineage>
        <taxon>Eukaryota</taxon>
        <taxon>Metazoa</taxon>
        <taxon>Chordata</taxon>
        <taxon>Craniata</taxon>
        <taxon>Vertebrata</taxon>
        <taxon>Euteleostomi</taxon>
        <taxon>Actinopterygii</taxon>
        <taxon>Neopterygii</taxon>
        <taxon>Teleostei</taxon>
        <taxon>Ostariophysi</taxon>
        <taxon>Siluriformes</taxon>
        <taxon>Bagridae</taxon>
        <taxon>Hemibagrus</taxon>
    </lineage>
</organism>
<evidence type="ECO:0000313" key="2">
    <source>
        <dbReference type="EMBL" id="KAK3516789.1"/>
    </source>
</evidence>
<reference evidence="2" key="1">
    <citation type="submission" date="2023-06" db="EMBL/GenBank/DDBJ databases">
        <title>Male Hemibagrus guttatus genome.</title>
        <authorList>
            <person name="Bian C."/>
        </authorList>
    </citation>
    <scope>NUCLEOTIDE SEQUENCE</scope>
    <source>
        <strain evidence="2">Male_cb2023</strain>
        <tissue evidence="2">Muscle</tissue>
    </source>
</reference>